<reference evidence="2 3" key="1">
    <citation type="submission" date="2014-04" db="EMBL/GenBank/DDBJ databases">
        <title>Genome assembly of Hyalangium minutum DSM 14724.</title>
        <authorList>
            <person name="Sharma G."/>
            <person name="Subramanian S."/>
        </authorList>
    </citation>
    <scope>NUCLEOTIDE SEQUENCE [LARGE SCALE GENOMIC DNA]</scope>
    <source>
        <strain evidence="2 3">DSM 14724</strain>
    </source>
</reference>
<evidence type="ECO:0000313" key="3">
    <source>
        <dbReference type="Proteomes" id="UP000028725"/>
    </source>
</evidence>
<evidence type="ECO:0000256" key="1">
    <source>
        <dbReference type="SAM" id="MobiDB-lite"/>
    </source>
</evidence>
<name>A0A085WU39_9BACT</name>
<dbReference type="AlphaFoldDB" id="A0A085WU39"/>
<organism evidence="2 3">
    <name type="scientific">Hyalangium minutum</name>
    <dbReference type="NCBI Taxonomy" id="394096"/>
    <lineage>
        <taxon>Bacteria</taxon>
        <taxon>Pseudomonadati</taxon>
        <taxon>Myxococcota</taxon>
        <taxon>Myxococcia</taxon>
        <taxon>Myxococcales</taxon>
        <taxon>Cystobacterineae</taxon>
        <taxon>Archangiaceae</taxon>
        <taxon>Hyalangium</taxon>
    </lineage>
</organism>
<dbReference type="EMBL" id="JMCB01000002">
    <property type="protein sequence ID" value="KFE71202.1"/>
    <property type="molecule type" value="Genomic_DNA"/>
</dbReference>
<accession>A0A085WU39</accession>
<dbReference type="Proteomes" id="UP000028725">
    <property type="component" value="Unassembled WGS sequence"/>
</dbReference>
<sequence>MAPNSHPLVTMFERFVVFQQPHLEIGRRYIQAFGLAKGVNAIVEDMNEGRLPWDKAQKVLAQMHYLFIESIVRRVGFERFSDVLKEPEYLAMQAQSVASEQQRHGPFPEDRYARAIESFAWNSLRHWHFVAQDLGGRHIYEITPRLAQVLRRPPPLEEPWRRPRLPVPSLLLIVPEEAKLTITLKGFTSREVTEIYVVESSPPQHQWAVWIHAPIDDSLSESVYLELPFSAEGTLEEGLDRAHDMFQKDSPSIDGWKECVRWLAAAMRYLDQGGARMEFQPGESDPSRRVLIGDSEAIQ</sequence>
<protein>
    <submittedName>
        <fullName evidence="2">Uncharacterized protein</fullName>
    </submittedName>
</protein>
<keyword evidence="3" id="KW-1185">Reference proteome</keyword>
<feature type="region of interest" description="Disordered" evidence="1">
    <location>
        <begin position="278"/>
        <end position="299"/>
    </location>
</feature>
<evidence type="ECO:0000313" key="2">
    <source>
        <dbReference type="EMBL" id="KFE71202.1"/>
    </source>
</evidence>
<dbReference type="RefSeq" id="WP_205628465.1">
    <property type="nucleotide sequence ID" value="NZ_JMCB01000002.1"/>
</dbReference>
<gene>
    <name evidence="2" type="ORF">DB31_3332</name>
</gene>
<comment type="caution">
    <text evidence="2">The sequence shown here is derived from an EMBL/GenBank/DDBJ whole genome shotgun (WGS) entry which is preliminary data.</text>
</comment>
<proteinExistence type="predicted"/>